<protein>
    <submittedName>
        <fullName evidence="1">Uncharacterized protein</fullName>
    </submittedName>
</protein>
<dbReference type="Proteomes" id="UP000014216">
    <property type="component" value="Unassembled WGS sequence"/>
</dbReference>
<accession>S0FVX1</accession>
<organism evidence="1 2">
    <name type="scientific">Desulfotignum phosphitoxidans DSM 13687</name>
    <dbReference type="NCBI Taxonomy" id="1286635"/>
    <lineage>
        <taxon>Bacteria</taxon>
        <taxon>Pseudomonadati</taxon>
        <taxon>Thermodesulfobacteriota</taxon>
        <taxon>Desulfobacteria</taxon>
        <taxon>Desulfobacterales</taxon>
        <taxon>Desulfobacteraceae</taxon>
        <taxon>Desulfotignum</taxon>
    </lineage>
</organism>
<keyword evidence="2" id="KW-1185">Reference proteome</keyword>
<name>S0FVX1_9BACT</name>
<reference evidence="1 2" key="1">
    <citation type="journal article" date="2013" name="Genome Announc.">
        <title>Draft Genome Sequence of Desulfotignum phosphitoxidans DSM 13687 Strain FiPS-3.</title>
        <authorList>
            <person name="Poehlein A."/>
            <person name="Daniel R."/>
            <person name="Simeonova D.D."/>
        </authorList>
    </citation>
    <scope>NUCLEOTIDE SEQUENCE [LARGE SCALE GENOMIC DNA]</scope>
    <source>
        <strain evidence="1 2">DSM 13687</strain>
    </source>
</reference>
<gene>
    <name evidence="1" type="ORF">Dpo_5c01160</name>
</gene>
<proteinExistence type="predicted"/>
<evidence type="ECO:0000313" key="1">
    <source>
        <dbReference type="EMBL" id="EMS79193.1"/>
    </source>
</evidence>
<dbReference type="RefSeq" id="WP_006966281.1">
    <property type="nucleotide sequence ID" value="NZ_APJX01000005.1"/>
</dbReference>
<sequence>MTTLWHGISEIEANSQINRLSESIERIEDLIKEGANVLKENPEDIALELSIRSLKAKHSQLHTNMAEIMRHRVAESIELSLKGEKYSNHTADLLSISQILNIFQRLISSIAQTITKGPTERGRIGEELEYLSRLRLVRTYSSSFGVEIQIDTNSDMFGDSIALTTLKTFFSLLNSFDSKQGILNRSGSLSGRSIAHFRRFFKSLVLQKAAPKLSWVQPNGSAKCWEASLDRLAIAASNIEGIQKETSEDVEVEGFLAGASLLRSKFDFISTDNRIYSGRVSNQTKNLLENYFAKQCKATIEIAINTDKVTNEEKQSFVLKNISDIN</sequence>
<dbReference type="AlphaFoldDB" id="S0FVX1"/>
<dbReference type="EMBL" id="APJX01000005">
    <property type="protein sequence ID" value="EMS79193.1"/>
    <property type="molecule type" value="Genomic_DNA"/>
</dbReference>
<comment type="caution">
    <text evidence="1">The sequence shown here is derived from an EMBL/GenBank/DDBJ whole genome shotgun (WGS) entry which is preliminary data.</text>
</comment>
<evidence type="ECO:0000313" key="2">
    <source>
        <dbReference type="Proteomes" id="UP000014216"/>
    </source>
</evidence>